<dbReference type="GO" id="GO:0000155">
    <property type="term" value="F:phosphorelay sensor kinase activity"/>
    <property type="evidence" value="ECO:0007669"/>
    <property type="project" value="TreeGrafter"/>
</dbReference>
<evidence type="ECO:0008006" key="4">
    <source>
        <dbReference type="Google" id="ProtNLM"/>
    </source>
</evidence>
<dbReference type="HOGENOM" id="CLU_000445_28_2_10"/>
<evidence type="ECO:0000313" key="2">
    <source>
        <dbReference type="EMBL" id="EIY86130.1"/>
    </source>
</evidence>
<accession>I9AEI2</accession>
<reference evidence="2 3" key="1">
    <citation type="submission" date="2012-02" db="EMBL/GenBank/DDBJ databases">
        <title>The Genome Sequence of Bacteroides xylanisolvens CL03T12C04.</title>
        <authorList>
            <consortium name="The Broad Institute Genome Sequencing Platform"/>
            <person name="Earl A."/>
            <person name="Ward D."/>
            <person name="Feldgarden M."/>
            <person name="Gevers D."/>
            <person name="Zitomersky N.L."/>
            <person name="Coyne M.J."/>
            <person name="Comstock L.E."/>
            <person name="Young S.K."/>
            <person name="Zeng Q."/>
            <person name="Gargeya S."/>
            <person name="Fitzgerald M."/>
            <person name="Haas B."/>
            <person name="Abouelleil A."/>
            <person name="Alvarado L."/>
            <person name="Arachchi H.M."/>
            <person name="Berlin A."/>
            <person name="Chapman S.B."/>
            <person name="Gearin G."/>
            <person name="Goldberg J."/>
            <person name="Griggs A."/>
            <person name="Gujja S."/>
            <person name="Hansen M."/>
            <person name="Heiman D."/>
            <person name="Howarth C."/>
            <person name="Larimer J."/>
            <person name="Lui A."/>
            <person name="MacDonald P.J.P."/>
            <person name="McCowen C."/>
            <person name="Montmayeur A."/>
            <person name="Murphy C."/>
            <person name="Neiman D."/>
            <person name="Pearson M."/>
            <person name="Priest M."/>
            <person name="Roberts A."/>
            <person name="Saif S."/>
            <person name="Shea T."/>
            <person name="Sisk P."/>
            <person name="Stolte C."/>
            <person name="Sykes S."/>
            <person name="Wortman J."/>
            <person name="Nusbaum C."/>
            <person name="Birren B."/>
        </authorList>
    </citation>
    <scope>NUCLEOTIDE SEQUENCE [LARGE SCALE GENOMIC DNA]</scope>
    <source>
        <strain evidence="2 3">CL03T12C04</strain>
    </source>
</reference>
<dbReference type="PATRIC" id="fig|997892.3.peg.2610"/>
<dbReference type="EMBL" id="AGXE01000014">
    <property type="protein sequence ID" value="EIY86130.1"/>
    <property type="molecule type" value="Genomic_DNA"/>
</dbReference>
<dbReference type="InterPro" id="IPR015943">
    <property type="entry name" value="WD40/YVTN_repeat-like_dom_sf"/>
</dbReference>
<dbReference type="InterPro" id="IPR011047">
    <property type="entry name" value="Quinoprotein_ADH-like_sf"/>
</dbReference>
<comment type="caution">
    <text evidence="2">The sequence shown here is derived from an EMBL/GenBank/DDBJ whole genome shotgun (WGS) entry which is preliminary data.</text>
</comment>
<keyword evidence="1" id="KW-0597">Phosphoprotein</keyword>
<dbReference type="SUPFAM" id="SSF50998">
    <property type="entry name" value="Quinoprotein alcohol dehydrogenase-like"/>
    <property type="match status" value="1"/>
</dbReference>
<evidence type="ECO:0000313" key="3">
    <source>
        <dbReference type="Proteomes" id="UP000003566"/>
    </source>
</evidence>
<dbReference type="PANTHER" id="PTHR43547:SF2">
    <property type="entry name" value="HYBRID SIGNAL TRANSDUCTION HISTIDINE KINASE C"/>
    <property type="match status" value="1"/>
</dbReference>
<sequence>MSEIAIASLSAMKTKSILYAIMSLLLSTFWAESAAKNPYYYFRTLDIKDGLSHNTVNTILQDRQGFMWFGTKDGLNQYDGLVFRTFQKENSSLGNNFITALHEDAEGNIWVGTDTGVYIYNPRLEKFTPFDIPIEGTGETISRTITWIDSDPQKDVWISSDSQGLFHYDIKKNSLKEYSAKIGKGALNITRFWFGDNELWVNRYEDNLYHSEDAARFTVFRDAEGEEPFKGAIITTCVKGLHNCIYIGSSNGLAEINLTTRKVRRLLNDYVRNICLRSDTELWVGTEQGIYIYNLETDKYIHLTTSESDDRYALSDNAIYTIFKDREGGMWIGSYFGGVNYYPHQYTYFEKYYPRDDMRYLGHRIREFCGSNDGTIWFGTEDKGLFHFNPADGTVTPFHHPALYHNIHGLCIDGDYLWAGTFAGGLNRIHLRTREVRHYEKGEASNTLNADNIFSIYKSSTGELWIGTTSGLMRYNRKTDDFTRIPEMNKIFVYNILEDCHGKLWLATYSDGVFCYDLPQEKWKQYTRNPDNPNSLPYNKCIFSKQRK</sequence>
<dbReference type="Pfam" id="PF07494">
    <property type="entry name" value="Reg_prop"/>
    <property type="match status" value="4"/>
</dbReference>
<organism evidence="2 3">
    <name type="scientific">Bacteroides xylanisolvens CL03T12C04</name>
    <dbReference type="NCBI Taxonomy" id="997892"/>
    <lineage>
        <taxon>Bacteria</taxon>
        <taxon>Pseudomonadati</taxon>
        <taxon>Bacteroidota</taxon>
        <taxon>Bacteroidia</taxon>
        <taxon>Bacteroidales</taxon>
        <taxon>Bacteroidaceae</taxon>
        <taxon>Bacteroides</taxon>
    </lineage>
</organism>
<gene>
    <name evidence="2" type="ORF">HMPREF1074_02539</name>
</gene>
<evidence type="ECO:0000256" key="1">
    <source>
        <dbReference type="ARBA" id="ARBA00022553"/>
    </source>
</evidence>
<dbReference type="Gene3D" id="2.130.10.10">
    <property type="entry name" value="YVTN repeat-like/Quinoprotein amine dehydrogenase"/>
    <property type="match status" value="2"/>
</dbReference>
<dbReference type="Proteomes" id="UP000003566">
    <property type="component" value="Unassembled WGS sequence"/>
</dbReference>
<proteinExistence type="predicted"/>
<name>I9AEI2_9BACE</name>
<dbReference type="FunFam" id="2.130.10.10:FF:000891">
    <property type="entry name" value="Two-component system sensor histidine kinase/response regulator, hybrid (One-component system)"/>
    <property type="match status" value="1"/>
</dbReference>
<protein>
    <recommendedName>
        <fullName evidence="4">Two component regulator three Y domain-containing protein</fullName>
    </recommendedName>
</protein>
<dbReference type="PANTHER" id="PTHR43547">
    <property type="entry name" value="TWO-COMPONENT HISTIDINE KINASE"/>
    <property type="match status" value="1"/>
</dbReference>
<dbReference type="AlphaFoldDB" id="I9AEI2"/>
<dbReference type="InterPro" id="IPR011110">
    <property type="entry name" value="Reg_prop"/>
</dbReference>